<evidence type="ECO:0000256" key="2">
    <source>
        <dbReference type="ARBA" id="ARBA00022630"/>
    </source>
</evidence>
<comment type="cofactor">
    <cofactor evidence="1">
        <name>FAD</name>
        <dbReference type="ChEBI" id="CHEBI:57692"/>
    </cofactor>
</comment>
<keyword evidence="3" id="KW-0274">FAD</keyword>
<evidence type="ECO:0000313" key="7">
    <source>
        <dbReference type="Proteomes" id="UP000220341"/>
    </source>
</evidence>
<dbReference type="AlphaFoldDB" id="A0AAE5UB95"/>
<accession>A0AAE5UB95</accession>
<dbReference type="RefSeq" id="WP_098278401.1">
    <property type="nucleotide sequence ID" value="NZ_CATKQG010000042.1"/>
</dbReference>
<dbReference type="PANTHER" id="PTHR46305">
    <property type="match status" value="1"/>
</dbReference>
<dbReference type="InterPro" id="IPR052397">
    <property type="entry name" value="NADPH-QR_MdaB"/>
</dbReference>
<dbReference type="EMBL" id="NTYW01000016">
    <property type="protein sequence ID" value="PES36056.1"/>
    <property type="molecule type" value="Genomic_DNA"/>
</dbReference>
<sequence length="190" mass="22083">MKGDGKKLKNILVINGHQKYGSAKGTLNQTLMNKMISLLSEKNNIKTTNIQNGYKVEEEHQKFLWADIIIYQTPIYWFSVPGLLKTYMDEVYAYGLFFKGADQYGRGGLLTEKKYMFSTTWNAPEQVFNDPTQFFEGNSLEDTLSHLHRVQKFLGMKPLKSFTCYDVIKNPNIEKFVFELDIHLKEVLDF</sequence>
<gene>
    <name evidence="6" type="ORF">CN497_17030</name>
</gene>
<protein>
    <submittedName>
        <fullName evidence="6">Flavodoxin</fullName>
    </submittedName>
</protein>
<dbReference type="SUPFAM" id="SSF52218">
    <property type="entry name" value="Flavoproteins"/>
    <property type="match status" value="1"/>
</dbReference>
<dbReference type="Gene3D" id="3.40.50.360">
    <property type="match status" value="1"/>
</dbReference>
<evidence type="ECO:0000313" key="6">
    <source>
        <dbReference type="EMBL" id="PES36056.1"/>
    </source>
</evidence>
<reference evidence="6 7" key="1">
    <citation type="submission" date="2017-09" db="EMBL/GenBank/DDBJ databases">
        <title>Large-scale bioinformatics analysis of Bacillus genomes uncovers conserved roles of natural products in bacterial physiology.</title>
        <authorList>
            <consortium name="Agbiome Team Llc"/>
            <person name="Bleich R.M."/>
            <person name="Kirk G.J."/>
            <person name="Santa Maria K.C."/>
            <person name="Allen S.E."/>
            <person name="Farag S."/>
            <person name="Shank E.A."/>
            <person name="Bowers A."/>
        </authorList>
    </citation>
    <scope>NUCLEOTIDE SEQUENCE [LARGE SCALE GENOMIC DNA]</scope>
    <source>
        <strain evidence="6 7">AFS003013</strain>
    </source>
</reference>
<evidence type="ECO:0000256" key="1">
    <source>
        <dbReference type="ARBA" id="ARBA00001974"/>
    </source>
</evidence>
<evidence type="ECO:0000256" key="4">
    <source>
        <dbReference type="ARBA" id="ARBA00037981"/>
    </source>
</evidence>
<dbReference type="InterPro" id="IPR029039">
    <property type="entry name" value="Flavoprotein-like_sf"/>
</dbReference>
<dbReference type="Pfam" id="PF02525">
    <property type="entry name" value="Flavodoxin_2"/>
    <property type="match status" value="1"/>
</dbReference>
<dbReference type="PANTHER" id="PTHR46305:SF3">
    <property type="entry name" value="NADPH:QUINONE OXIDOREDUCTASE MDAB"/>
    <property type="match status" value="1"/>
</dbReference>
<dbReference type="InterPro" id="IPR003680">
    <property type="entry name" value="Flavodoxin_fold"/>
</dbReference>
<proteinExistence type="inferred from homology"/>
<evidence type="ECO:0000256" key="3">
    <source>
        <dbReference type="ARBA" id="ARBA00022827"/>
    </source>
</evidence>
<name>A0AAE5UB95_PRIMG</name>
<evidence type="ECO:0000259" key="5">
    <source>
        <dbReference type="Pfam" id="PF02525"/>
    </source>
</evidence>
<comment type="similarity">
    <text evidence="4">Belongs to the oxidoreductase MdaB family.</text>
</comment>
<feature type="domain" description="Flavodoxin-like fold" evidence="5">
    <location>
        <begin position="9"/>
        <end position="171"/>
    </location>
</feature>
<organism evidence="6 7">
    <name type="scientific">Priestia megaterium</name>
    <name type="common">Bacillus megaterium</name>
    <dbReference type="NCBI Taxonomy" id="1404"/>
    <lineage>
        <taxon>Bacteria</taxon>
        <taxon>Bacillati</taxon>
        <taxon>Bacillota</taxon>
        <taxon>Bacilli</taxon>
        <taxon>Bacillales</taxon>
        <taxon>Bacillaceae</taxon>
        <taxon>Priestia</taxon>
    </lineage>
</organism>
<dbReference type="Proteomes" id="UP000220341">
    <property type="component" value="Unassembled WGS sequence"/>
</dbReference>
<keyword evidence="2" id="KW-0285">Flavoprotein</keyword>
<comment type="caution">
    <text evidence="6">The sequence shown here is derived from an EMBL/GenBank/DDBJ whole genome shotgun (WGS) entry which is preliminary data.</text>
</comment>